<dbReference type="EMBL" id="FPKR01000019">
    <property type="protein sequence ID" value="SFZ79532.1"/>
    <property type="molecule type" value="Genomic_DNA"/>
</dbReference>
<dbReference type="OrthoDB" id="9815939at2"/>
<dbReference type="InterPro" id="IPR045361">
    <property type="entry name" value="CIS_tube_prot_N"/>
</dbReference>
<feature type="domain" description="Contractile injection system tube protein N-terminal" evidence="1">
    <location>
        <begin position="11"/>
        <end position="169"/>
    </location>
</feature>
<dbReference type="Pfam" id="PF19266">
    <property type="entry name" value="CIS_tube"/>
    <property type="match status" value="1"/>
</dbReference>
<protein>
    <recommendedName>
        <fullName evidence="1">Contractile injection system tube protein N-terminal domain-containing protein</fullName>
    </recommendedName>
</protein>
<gene>
    <name evidence="2" type="ORF">SAMN02745887_03719</name>
</gene>
<sequence>MALASAENTPLKITACVDNKGDVKPQSGADKTISLLINPSQLKHERSICYSKEQPMGDTGAGRQFSHMQPGKLSFTVILDGTGVVPRPPRSALPDEVDDQLKALSRVIYDYKGVVHQPSIVQILWGKLLFTGRLTSFNVDYTLFRPSGAPLRASVALSFDSYTSSKQKKKEDSASSPDLSHLVEVQDGDTLPLLCERIYGDSRYYAAVARFNGLRQFRALQPGTQLHFPPLE</sequence>
<proteinExistence type="predicted"/>
<dbReference type="Proteomes" id="UP000186513">
    <property type="component" value="Unassembled WGS sequence"/>
</dbReference>
<evidence type="ECO:0000313" key="2">
    <source>
        <dbReference type="EMBL" id="SFZ79532.1"/>
    </source>
</evidence>
<evidence type="ECO:0000313" key="3">
    <source>
        <dbReference type="Proteomes" id="UP000186513"/>
    </source>
</evidence>
<name>A0A1K2HRU6_9NEIS</name>
<reference evidence="2 3" key="1">
    <citation type="submission" date="2016-11" db="EMBL/GenBank/DDBJ databases">
        <authorList>
            <person name="Jaros S."/>
            <person name="Januszkiewicz K."/>
            <person name="Wedrychowicz H."/>
        </authorList>
    </citation>
    <scope>NUCLEOTIDE SEQUENCE [LARGE SCALE GENOMIC DNA]</scope>
    <source>
        <strain evidence="2 3">DSM 18899</strain>
    </source>
</reference>
<organism evidence="2 3">
    <name type="scientific">Chitinimonas taiwanensis DSM 18899</name>
    <dbReference type="NCBI Taxonomy" id="1121279"/>
    <lineage>
        <taxon>Bacteria</taxon>
        <taxon>Pseudomonadati</taxon>
        <taxon>Pseudomonadota</taxon>
        <taxon>Betaproteobacteria</taxon>
        <taxon>Neisseriales</taxon>
        <taxon>Chitinibacteraceae</taxon>
        <taxon>Chitinimonas</taxon>
    </lineage>
</organism>
<keyword evidence="3" id="KW-1185">Reference proteome</keyword>
<dbReference type="RefSeq" id="WP_072430189.1">
    <property type="nucleotide sequence ID" value="NZ_FPKR01000019.1"/>
</dbReference>
<accession>A0A1K2HRU6</accession>
<dbReference type="AlphaFoldDB" id="A0A1K2HRU6"/>
<dbReference type="STRING" id="1121279.SAMN02745887_03719"/>
<evidence type="ECO:0000259" key="1">
    <source>
        <dbReference type="Pfam" id="PF19266"/>
    </source>
</evidence>